<proteinExistence type="predicted"/>
<dbReference type="PROSITE" id="PS51819">
    <property type="entry name" value="VOC"/>
    <property type="match status" value="1"/>
</dbReference>
<evidence type="ECO:0000259" key="1">
    <source>
        <dbReference type="PROSITE" id="PS51819"/>
    </source>
</evidence>
<dbReference type="PANTHER" id="PTHR35908:SF1">
    <property type="entry name" value="CONSERVED PROTEIN"/>
    <property type="match status" value="1"/>
</dbReference>
<dbReference type="SUPFAM" id="SSF54593">
    <property type="entry name" value="Glyoxalase/Bleomycin resistance protein/Dihydroxybiphenyl dioxygenase"/>
    <property type="match status" value="1"/>
</dbReference>
<evidence type="ECO:0000313" key="3">
    <source>
        <dbReference type="Proteomes" id="UP000198242"/>
    </source>
</evidence>
<organism evidence="2 3">
    <name type="scientific">Micromonospora viridifaciens</name>
    <dbReference type="NCBI Taxonomy" id="1881"/>
    <lineage>
        <taxon>Bacteria</taxon>
        <taxon>Bacillati</taxon>
        <taxon>Actinomycetota</taxon>
        <taxon>Actinomycetes</taxon>
        <taxon>Micromonosporales</taxon>
        <taxon>Micromonosporaceae</taxon>
        <taxon>Micromonospora</taxon>
    </lineage>
</organism>
<dbReference type="CDD" id="cd06587">
    <property type="entry name" value="VOC"/>
    <property type="match status" value="1"/>
</dbReference>
<dbReference type="Proteomes" id="UP000198242">
    <property type="component" value="Chromosome I"/>
</dbReference>
<dbReference type="InterPro" id="IPR041581">
    <property type="entry name" value="Glyoxalase_6"/>
</dbReference>
<dbReference type="InterPro" id="IPR029068">
    <property type="entry name" value="Glyas_Bleomycin-R_OHBP_Dase"/>
</dbReference>
<reference evidence="3" key="1">
    <citation type="submission" date="2016-06" db="EMBL/GenBank/DDBJ databases">
        <authorList>
            <person name="Varghese N."/>
            <person name="Submissions Spin"/>
        </authorList>
    </citation>
    <scope>NUCLEOTIDE SEQUENCE [LARGE SCALE GENOMIC DNA]</scope>
    <source>
        <strain evidence="3">DSM 43909</strain>
    </source>
</reference>
<feature type="domain" description="VOC" evidence="1">
    <location>
        <begin position="6"/>
        <end position="122"/>
    </location>
</feature>
<evidence type="ECO:0000313" key="2">
    <source>
        <dbReference type="EMBL" id="SCF02614.1"/>
    </source>
</evidence>
<gene>
    <name evidence="2" type="ORF">GA0074695_2948</name>
</gene>
<dbReference type="InterPro" id="IPR037523">
    <property type="entry name" value="VOC_core"/>
</dbReference>
<sequence length="128" mass="14365">MVGGMILRHVTIDCAEPYELARFWSEVTGWAVSDEDAPGDAEVLVEAPSPVPGLLFIRVPEGKTVKNRIHFDWMPTERTRDEEVERIIALGAKVYEDHRTADGRGWVTLVDPEGNEFCVERGEAERGN</sequence>
<accession>A0A1C4X2J8</accession>
<dbReference type="Gene3D" id="3.10.180.10">
    <property type="entry name" value="2,3-Dihydroxybiphenyl 1,2-Dioxygenase, domain 1"/>
    <property type="match status" value="1"/>
</dbReference>
<keyword evidence="3" id="KW-1185">Reference proteome</keyword>
<protein>
    <recommendedName>
        <fullName evidence="1">VOC domain-containing protein</fullName>
    </recommendedName>
</protein>
<dbReference type="AlphaFoldDB" id="A0A1C4X2J8"/>
<name>A0A1C4X2J8_MICVI</name>
<dbReference type="PANTHER" id="PTHR35908">
    <property type="entry name" value="HYPOTHETICAL FUSION PROTEIN"/>
    <property type="match status" value="1"/>
</dbReference>
<dbReference type="EMBL" id="LT607411">
    <property type="protein sequence ID" value="SCF02614.1"/>
    <property type="molecule type" value="Genomic_DNA"/>
</dbReference>
<dbReference type="Pfam" id="PF18029">
    <property type="entry name" value="Glyoxalase_6"/>
    <property type="match status" value="1"/>
</dbReference>
<dbReference type="RefSeq" id="WP_231935177.1">
    <property type="nucleotide sequence ID" value="NZ_LT607411.1"/>
</dbReference>